<feature type="domain" description="Peptidase M20 dimerisation" evidence="3">
    <location>
        <begin position="180"/>
        <end position="272"/>
    </location>
</feature>
<dbReference type="Gene3D" id="3.30.70.360">
    <property type="match status" value="1"/>
</dbReference>
<keyword evidence="4" id="KW-0121">Carboxypeptidase</keyword>
<dbReference type="SUPFAM" id="SSF55031">
    <property type="entry name" value="Bacterial exopeptidase dimerisation domain"/>
    <property type="match status" value="1"/>
</dbReference>
<keyword evidence="5" id="KW-1185">Reference proteome</keyword>
<dbReference type="RefSeq" id="WP_274456999.1">
    <property type="nucleotide sequence ID" value="NZ_CP067097.1"/>
</dbReference>
<dbReference type="PANTHER" id="PTHR43808">
    <property type="entry name" value="ACETYLORNITHINE DEACETYLASE"/>
    <property type="match status" value="1"/>
</dbReference>
<dbReference type="Pfam" id="PF07687">
    <property type="entry name" value="M20_dimer"/>
    <property type="match status" value="1"/>
</dbReference>
<dbReference type="CDD" id="cd03885">
    <property type="entry name" value="M20_CPDG2"/>
    <property type="match status" value="1"/>
</dbReference>
<dbReference type="Proteomes" id="UP001232973">
    <property type="component" value="Unassembled WGS sequence"/>
</dbReference>
<name>A0ABT9XIN6_9BACL</name>
<gene>
    <name evidence="4" type="ORF">J2S03_001752</name>
</gene>
<keyword evidence="1" id="KW-0479">Metal-binding</keyword>
<dbReference type="EC" id="3.4.17.11" evidence="4"/>
<protein>
    <submittedName>
        <fullName evidence="4">Glutamate carboxypeptidase</fullName>
        <ecNumber evidence="4">3.4.17.11</ecNumber>
    </submittedName>
</protein>
<dbReference type="InterPro" id="IPR050072">
    <property type="entry name" value="Peptidase_M20A"/>
</dbReference>
<dbReference type="PIRSF" id="PIRSF037238">
    <property type="entry name" value="Carboxypeptidase_G2"/>
    <property type="match status" value="1"/>
</dbReference>
<proteinExistence type="predicted"/>
<evidence type="ECO:0000259" key="3">
    <source>
        <dbReference type="Pfam" id="PF07687"/>
    </source>
</evidence>
<dbReference type="EMBL" id="JAUSTP010000012">
    <property type="protein sequence ID" value="MDQ0189889.1"/>
    <property type="molecule type" value="Genomic_DNA"/>
</dbReference>
<dbReference type="InterPro" id="IPR011650">
    <property type="entry name" value="Peptidase_M20_dimer"/>
</dbReference>
<dbReference type="Gene3D" id="3.40.630.10">
    <property type="entry name" value="Zn peptidases"/>
    <property type="match status" value="1"/>
</dbReference>
<dbReference type="SUPFAM" id="SSF53187">
    <property type="entry name" value="Zn-dependent exopeptidases"/>
    <property type="match status" value="1"/>
</dbReference>
<comment type="caution">
    <text evidence="4">The sequence shown here is derived from an EMBL/GenBank/DDBJ whole genome shotgun (WGS) entry which is preliminary data.</text>
</comment>
<dbReference type="Pfam" id="PF01546">
    <property type="entry name" value="Peptidase_M20"/>
    <property type="match status" value="1"/>
</dbReference>
<reference evidence="4 5" key="1">
    <citation type="submission" date="2023-07" db="EMBL/GenBank/DDBJ databases">
        <title>Genomic Encyclopedia of Type Strains, Phase IV (KMG-IV): sequencing the most valuable type-strain genomes for metagenomic binning, comparative biology and taxonomic classification.</title>
        <authorList>
            <person name="Goeker M."/>
        </authorList>
    </citation>
    <scope>NUCLEOTIDE SEQUENCE [LARGE SCALE GENOMIC DNA]</scope>
    <source>
        <strain evidence="4 5">DSM 4006</strain>
    </source>
</reference>
<organism evidence="4 5">
    <name type="scientific">Alicyclobacillus cycloheptanicus</name>
    <dbReference type="NCBI Taxonomy" id="1457"/>
    <lineage>
        <taxon>Bacteria</taxon>
        <taxon>Bacillati</taxon>
        <taxon>Bacillota</taxon>
        <taxon>Bacilli</taxon>
        <taxon>Bacillales</taxon>
        <taxon>Alicyclobacillaceae</taxon>
        <taxon>Alicyclobacillus</taxon>
    </lineage>
</organism>
<keyword evidence="4" id="KW-0645">Protease</keyword>
<dbReference type="PANTHER" id="PTHR43808:SF9">
    <property type="entry name" value="BLL0789 PROTEIN"/>
    <property type="match status" value="1"/>
</dbReference>
<accession>A0ABT9XIN6</accession>
<dbReference type="InterPro" id="IPR036264">
    <property type="entry name" value="Bact_exopeptidase_dim_dom"/>
</dbReference>
<evidence type="ECO:0000256" key="2">
    <source>
        <dbReference type="ARBA" id="ARBA00022801"/>
    </source>
</evidence>
<sequence length="378" mass="41232">MTDFLAYFERHLEDMLQDVERLVNMDTPSRNRALTNAALDFLVSRATSWMDAQIERHADAQLGDTLKIRIGNANKQVLVLGHVDTVWPEGEALRRPFRRDAECAYGPGIFDMKCGLVQGLYALRALDEQLQVPHQVCFIINTDEEITSPSSRKWIEEEAKRSSAVFVLEPALGAAGALKTARKGVGRFQLHVAGVAAHSGIDHVQGVSAIEEIARQILTVQRLTDYERGTTLNVGTLTGGTAVNIVPDQASAEIDVRVSTQYEAERITQQLMNLKPENQEASVSVTGGMIRPPMMRERTQRLFSEALEIGGSLGITLTEASTGGASDGCFTAALGVDTLDGLGAVGAGAHAYHEFVRICEIPRRAALLAELIFTQFTK</sequence>
<keyword evidence="2 4" id="KW-0378">Hydrolase</keyword>
<evidence type="ECO:0000313" key="5">
    <source>
        <dbReference type="Proteomes" id="UP001232973"/>
    </source>
</evidence>
<dbReference type="InterPro" id="IPR017150">
    <property type="entry name" value="Pept_M20_glutamate_carboxypep"/>
</dbReference>
<dbReference type="InterPro" id="IPR002933">
    <property type="entry name" value="Peptidase_M20"/>
</dbReference>
<dbReference type="GO" id="GO:0004180">
    <property type="term" value="F:carboxypeptidase activity"/>
    <property type="evidence" value="ECO:0007669"/>
    <property type="project" value="UniProtKB-KW"/>
</dbReference>
<evidence type="ECO:0000256" key="1">
    <source>
        <dbReference type="ARBA" id="ARBA00022723"/>
    </source>
</evidence>
<evidence type="ECO:0000313" key="4">
    <source>
        <dbReference type="EMBL" id="MDQ0189889.1"/>
    </source>
</evidence>